<reference evidence="2" key="1">
    <citation type="submission" date="2020-04" db="EMBL/GenBank/DDBJ databases">
        <authorList>
            <person name="Chiriac C."/>
            <person name="Salcher M."/>
            <person name="Ghai R."/>
            <person name="Kavagutti S V."/>
        </authorList>
    </citation>
    <scope>NUCLEOTIDE SEQUENCE</scope>
</reference>
<feature type="domain" description="Peptidase M15A C-terminal" evidence="1">
    <location>
        <begin position="6"/>
        <end position="116"/>
    </location>
</feature>
<dbReference type="InterPro" id="IPR009045">
    <property type="entry name" value="Zn_M74/Hedgehog-like"/>
</dbReference>
<evidence type="ECO:0000313" key="2">
    <source>
        <dbReference type="EMBL" id="CAB4141706.1"/>
    </source>
</evidence>
<proteinExistence type="predicted"/>
<accession>A0A6J5M9L1</accession>
<dbReference type="Pfam" id="PF08291">
    <property type="entry name" value="Peptidase_M15_3"/>
    <property type="match status" value="1"/>
</dbReference>
<protein>
    <submittedName>
        <fullName evidence="2">Peptidase M15A, C-terminal</fullName>
    </submittedName>
</protein>
<evidence type="ECO:0000259" key="1">
    <source>
        <dbReference type="Pfam" id="PF08291"/>
    </source>
</evidence>
<sequence length="154" mass="17328">MKLSQHLDLSEVIRSESAKRNGISNMPLPQHIENFKLLAEKVFEPVRVHFGCPIHISSGYRSIELNSAIKGSLTSQHCTGEAIDIDMDGSPSGVTNKMIFDYIKDNLVFDQLIYEFGDSKNPDWVHVSYAANGKNRKQVLKAVRANGKTIYQNY</sequence>
<dbReference type="SUPFAM" id="SSF55166">
    <property type="entry name" value="Hedgehog/DD-peptidase"/>
    <property type="match status" value="1"/>
</dbReference>
<organism evidence="2">
    <name type="scientific">uncultured Caudovirales phage</name>
    <dbReference type="NCBI Taxonomy" id="2100421"/>
    <lineage>
        <taxon>Viruses</taxon>
        <taxon>Duplodnaviria</taxon>
        <taxon>Heunggongvirae</taxon>
        <taxon>Uroviricota</taxon>
        <taxon>Caudoviricetes</taxon>
        <taxon>Peduoviridae</taxon>
        <taxon>Maltschvirus</taxon>
        <taxon>Maltschvirus maltsch</taxon>
    </lineage>
</organism>
<gene>
    <name evidence="2" type="ORF">UFOVP426_20</name>
</gene>
<name>A0A6J5M9L1_9CAUD</name>
<dbReference type="InterPro" id="IPR013230">
    <property type="entry name" value="Peptidase_M15A_C"/>
</dbReference>
<dbReference type="Gene3D" id="3.30.1380.10">
    <property type="match status" value="1"/>
</dbReference>
<dbReference type="EMBL" id="LR796396">
    <property type="protein sequence ID" value="CAB4141706.1"/>
    <property type="molecule type" value="Genomic_DNA"/>
</dbReference>